<sequence>PLIRIDLTSDRSREQRRAIADAVHDALVEVLAIPARDRFQILTAHDPSDIIAEDAGLGFQRSPSVVIIHVFTQAGRTIETKQRVFAAITESLAPIGVAGSDVFIAITENAPHDWSFGFGSAQYVTGELAIPATGAA</sequence>
<dbReference type="PDB" id="4LHO">
    <property type="method" value="X-ray"/>
    <property type="resolution" value="2.22 A"/>
    <property type="chains" value="A/B/C/D/E=1-136"/>
</dbReference>
<dbReference type="Gene3D" id="3.30.429.10">
    <property type="entry name" value="Macrophage Migration Inhibitory Factor"/>
    <property type="match status" value="1"/>
</dbReference>
<accession>F2Z288</accession>
<dbReference type="SUPFAM" id="SSF55331">
    <property type="entry name" value="Tautomerase/MIF"/>
    <property type="match status" value="1"/>
</dbReference>
<organism evidence="2">
    <name type="scientific">coryneform bacterium</name>
    <dbReference type="NCBI Taxonomy" id="1728"/>
    <lineage>
        <taxon>Bacteria</taxon>
        <taxon>Bacillati</taxon>
        <taxon>Actinomycetota</taxon>
        <taxon>Actinomycetes</taxon>
        <taxon>Mycobacteriales</taxon>
        <taxon>Corynebacteriaceae</taxon>
    </lineage>
</organism>
<dbReference type="PDBsum" id="4LHO"/>
<dbReference type="Pfam" id="PF14552">
    <property type="entry name" value="Tautomerase_2"/>
    <property type="match status" value="1"/>
</dbReference>
<keyword evidence="3 4" id="KW-0002">3D-structure</keyword>
<dbReference type="AlphaFoldDB" id="F2Z288"/>
<dbReference type="PANTHER" id="PTHR38460:SF1">
    <property type="entry name" value="TAUTOMERASE YOLI-RELATED"/>
    <property type="match status" value="1"/>
</dbReference>
<proteinExistence type="evidence at protein level"/>
<dbReference type="PDBsum" id="4LHP"/>
<dbReference type="SMR" id="F2Z288"/>
<reference evidence="3 4" key="1">
    <citation type="journal article" date="2013" name="Biochemistry">
        <title>Kinetic, mutational, and structural analysis of malonate semialdehyde decarboxylase from Coryneform bacterium strain FG41: mechanistic implications for the decarboxylase and hydratase activities.</title>
        <authorList>
            <person name="Guo Y."/>
            <person name="Serrano H."/>
            <person name="Poelarends G.J."/>
            <person name="Johnson W.H."/>
            <person name="Hackert M.L."/>
            <person name="Whitman C.P."/>
        </authorList>
    </citation>
    <scope>X-RAY CRYSTALLOGRAPHY (2.02 ANGSTROMS)</scope>
</reference>
<evidence type="ECO:0007829" key="4">
    <source>
        <dbReference type="PDB" id="3MLC"/>
    </source>
</evidence>
<dbReference type="PDB" id="4LHP">
    <property type="method" value="X-ray"/>
    <property type="resolution" value="2.02 A"/>
    <property type="chains" value="A/B/C/D/E/F/G/H/I/J/K/L=1-136"/>
</dbReference>
<evidence type="ECO:0007829" key="3">
    <source>
        <dbReference type="PDB" id="3MJZ"/>
    </source>
</evidence>
<dbReference type="InterPro" id="IPR014347">
    <property type="entry name" value="Tautomerase/MIF_sf"/>
</dbReference>
<dbReference type="PDBsum" id="3MJZ"/>
<dbReference type="InterPro" id="IPR037479">
    <property type="entry name" value="Tauto_MSAD"/>
</dbReference>
<dbReference type="PDB" id="3MJZ">
    <property type="method" value="X-ray"/>
    <property type="resolution" value="2.40 A"/>
    <property type="chains" value="A/B/C/D/E/F/G/H/I/J/K/L=1-136"/>
</dbReference>
<name>F2Z288_9CORY</name>
<protein>
    <submittedName>
        <fullName evidence="1 2">FG41 Malonate Semialdehyde Decarboxylase</fullName>
        <ecNumber evidence="1 2">4.1.1.-</ecNumber>
    </submittedName>
</protein>
<dbReference type="PDBsum" id="3MLC"/>
<evidence type="ECO:0000313" key="2">
    <source>
        <dbReference type="PDB" id="3MLC"/>
    </source>
</evidence>
<dbReference type="PDB" id="3MLC">
    <property type="method" value="X-ray"/>
    <property type="resolution" value="2.22 A"/>
    <property type="chains" value="A/B/C/D/E=1-136"/>
</dbReference>
<dbReference type="PANTHER" id="PTHR38460">
    <property type="entry name" value="TAUTOMERASE YOLI-RELATED"/>
    <property type="match status" value="1"/>
</dbReference>
<evidence type="ECO:0000313" key="1">
    <source>
        <dbReference type="PDB" id="3MJZ"/>
    </source>
</evidence>
<dbReference type="EC" id="4.1.1.-" evidence="1 2"/>